<dbReference type="PANTHER" id="PTHR21581">
    <property type="entry name" value="D-ALANYL-D-ALANINE CARBOXYPEPTIDASE"/>
    <property type="match status" value="1"/>
</dbReference>
<gene>
    <name evidence="13" type="ORF">FD04_GL000381</name>
</gene>
<evidence type="ECO:0000256" key="7">
    <source>
        <dbReference type="ARBA" id="ARBA00023316"/>
    </source>
</evidence>
<keyword evidence="11" id="KW-1133">Transmembrane helix</keyword>
<evidence type="ECO:0000256" key="1">
    <source>
        <dbReference type="ARBA" id="ARBA00003217"/>
    </source>
</evidence>
<dbReference type="Gene3D" id="3.40.710.10">
    <property type="entry name" value="DD-peptidase/beta-lactamase superfamily"/>
    <property type="match status" value="1"/>
</dbReference>
<dbReference type="SUPFAM" id="SSF56601">
    <property type="entry name" value="beta-lactamase/transpeptidase-like"/>
    <property type="match status" value="1"/>
</dbReference>
<comment type="function">
    <text evidence="1">Removes C-terminal D-alanyl residues from sugar-peptide cell wall precursors.</text>
</comment>
<feature type="active site" description="Proton acceptor" evidence="8">
    <location>
        <position position="69"/>
    </location>
</feature>
<dbReference type="GO" id="GO:0008360">
    <property type="term" value="P:regulation of cell shape"/>
    <property type="evidence" value="ECO:0007669"/>
    <property type="project" value="UniProtKB-KW"/>
</dbReference>
<dbReference type="GO" id="GO:0071555">
    <property type="term" value="P:cell wall organization"/>
    <property type="evidence" value="ECO:0007669"/>
    <property type="project" value="UniProtKB-KW"/>
</dbReference>
<evidence type="ECO:0000256" key="3">
    <source>
        <dbReference type="ARBA" id="ARBA00022729"/>
    </source>
</evidence>
<evidence type="ECO:0000256" key="10">
    <source>
        <dbReference type="RuleBase" id="RU004016"/>
    </source>
</evidence>
<feature type="active site" evidence="8">
    <location>
        <position position="130"/>
    </location>
</feature>
<evidence type="ECO:0000313" key="13">
    <source>
        <dbReference type="EMBL" id="KRK98647.1"/>
    </source>
</evidence>
<dbReference type="Gene3D" id="2.60.410.10">
    <property type="entry name" value="D-Ala-D-Ala carboxypeptidase, C-terminal domain"/>
    <property type="match status" value="1"/>
</dbReference>
<accession>A0A0R1M467</accession>
<proteinExistence type="inferred from homology"/>
<dbReference type="Proteomes" id="UP000051160">
    <property type="component" value="Unassembled WGS sequence"/>
</dbReference>
<dbReference type="Pfam" id="PF00768">
    <property type="entry name" value="Peptidase_S11"/>
    <property type="match status" value="1"/>
</dbReference>
<dbReference type="AlphaFoldDB" id="A0A0R1M467"/>
<name>A0A0R1M467_9LACO</name>
<dbReference type="GO" id="GO:0009002">
    <property type="term" value="F:serine-type D-Ala-D-Ala carboxypeptidase activity"/>
    <property type="evidence" value="ECO:0007669"/>
    <property type="project" value="UniProtKB-EC"/>
</dbReference>
<keyword evidence="6" id="KW-0573">Peptidoglycan synthesis</keyword>
<comment type="caution">
    <text evidence="13">The sequence shown here is derived from an EMBL/GenBank/DDBJ whole genome shotgun (WGS) entry which is preliminary data.</text>
</comment>
<dbReference type="RefSeq" id="WP_056947077.1">
    <property type="nucleotide sequence ID" value="NZ_AZEE01000027.1"/>
</dbReference>
<dbReference type="GO" id="GO:0009252">
    <property type="term" value="P:peptidoglycan biosynthetic process"/>
    <property type="evidence" value="ECO:0007669"/>
    <property type="project" value="UniProtKB-UniPathway"/>
</dbReference>
<comment type="similarity">
    <text evidence="2 10">Belongs to the peptidase S11 family.</text>
</comment>
<feature type="domain" description="Peptidase S11 D-alanyl-D-alanine carboxypeptidase A N-terminal" evidence="12">
    <location>
        <begin position="32"/>
        <end position="287"/>
    </location>
</feature>
<organism evidence="13 14">
    <name type="scientific">Secundilactobacillus odoratitofui DSM 19909 = JCM 15043</name>
    <dbReference type="NCBI Taxonomy" id="1423776"/>
    <lineage>
        <taxon>Bacteria</taxon>
        <taxon>Bacillati</taxon>
        <taxon>Bacillota</taxon>
        <taxon>Bacilli</taxon>
        <taxon>Lactobacillales</taxon>
        <taxon>Lactobacillaceae</taxon>
        <taxon>Secundilactobacillus</taxon>
    </lineage>
</organism>
<keyword evidence="7" id="KW-0961">Cell wall biogenesis/degradation</keyword>
<evidence type="ECO:0000313" key="14">
    <source>
        <dbReference type="Proteomes" id="UP000051160"/>
    </source>
</evidence>
<dbReference type="PANTHER" id="PTHR21581:SF11">
    <property type="entry name" value="D-ALANYL-D-ALANINE CARBOXYPEPTIDASE DACA"/>
    <property type="match status" value="1"/>
</dbReference>
<feature type="transmembrane region" description="Helical" evidence="11">
    <location>
        <begin position="12"/>
        <end position="30"/>
    </location>
</feature>
<keyword evidence="11" id="KW-0812">Transmembrane</keyword>
<keyword evidence="14" id="KW-1185">Reference proteome</keyword>
<evidence type="ECO:0000256" key="2">
    <source>
        <dbReference type="ARBA" id="ARBA00007164"/>
    </source>
</evidence>
<evidence type="ECO:0000256" key="8">
    <source>
        <dbReference type="PIRSR" id="PIRSR618044-1"/>
    </source>
</evidence>
<dbReference type="PATRIC" id="fig|1423776.4.peg.383"/>
<keyword evidence="5" id="KW-0133">Cell shape</keyword>
<sequence length="432" mass="46896">MVFKTVKSRFQIGLFACVFFIMMLLGGLTANASSLNLQVKSAIAIDADTGQVLYQKNDAKSLPVASMTKLLSTYIVLQQIKSGKLHWNSRVKISPAVAKLSRNTELTNVPLSAKRTYSVRELYQATLIYSANAAITALGNKVAGSPHQFVSLMRKTAKQLHLNSAKLITASGITNGQAASLGYASLPKKDENTMSASDVAKLAQDLLKTYPEILQTTSQAKMWFDKGGSSQTEMTNWNLLLKGETQYDATLPVDGLKTGTSTAAGGNFVGTVKKNGHRIITVVMHAANKSTGDPSRFVQTKRLMKWVYATYKPIALTTKTYQLSDIKVPMGKTTTTSATVAKPATVWIRKQQTTKQLKSSVTIDSAYQAKKGGLKAPIKANTTFGVTKLTLAGQSIPQVGQSGTMRLPIKTTVSVNQANWIVRTWRNFVALF</sequence>
<dbReference type="InterPro" id="IPR018044">
    <property type="entry name" value="Peptidase_S11"/>
</dbReference>
<dbReference type="STRING" id="1423776.FD04_GL000381"/>
<keyword evidence="3" id="KW-0732">Signal</keyword>
<keyword evidence="13" id="KW-0645">Protease</keyword>
<dbReference type="GO" id="GO:0006508">
    <property type="term" value="P:proteolysis"/>
    <property type="evidence" value="ECO:0007669"/>
    <property type="project" value="UniProtKB-KW"/>
</dbReference>
<keyword evidence="4" id="KW-0378">Hydrolase</keyword>
<protein>
    <submittedName>
        <fullName evidence="13">D-alanyl-D-alanine carboxypeptidase</fullName>
    </submittedName>
</protein>
<feature type="binding site" evidence="9">
    <location>
        <position position="257"/>
    </location>
    <ligand>
        <name>substrate</name>
    </ligand>
</feature>
<evidence type="ECO:0000256" key="4">
    <source>
        <dbReference type="ARBA" id="ARBA00022801"/>
    </source>
</evidence>
<dbReference type="InterPro" id="IPR037167">
    <property type="entry name" value="Peptidase_S11_C_sf"/>
</dbReference>
<evidence type="ECO:0000256" key="9">
    <source>
        <dbReference type="PIRSR" id="PIRSR618044-2"/>
    </source>
</evidence>
<evidence type="ECO:0000256" key="6">
    <source>
        <dbReference type="ARBA" id="ARBA00022984"/>
    </source>
</evidence>
<dbReference type="SUPFAM" id="SSF69189">
    <property type="entry name" value="Penicillin-binding protein associated domain"/>
    <property type="match status" value="1"/>
</dbReference>
<evidence type="ECO:0000259" key="12">
    <source>
        <dbReference type="Pfam" id="PF00768"/>
    </source>
</evidence>
<reference evidence="13 14" key="1">
    <citation type="journal article" date="2015" name="Genome Announc.">
        <title>Expanding the biotechnology potential of lactobacilli through comparative genomics of 213 strains and associated genera.</title>
        <authorList>
            <person name="Sun Z."/>
            <person name="Harris H.M."/>
            <person name="McCann A."/>
            <person name="Guo C."/>
            <person name="Argimon S."/>
            <person name="Zhang W."/>
            <person name="Yang X."/>
            <person name="Jeffery I.B."/>
            <person name="Cooney J.C."/>
            <person name="Kagawa T.F."/>
            <person name="Liu W."/>
            <person name="Song Y."/>
            <person name="Salvetti E."/>
            <person name="Wrobel A."/>
            <person name="Rasinkangas P."/>
            <person name="Parkhill J."/>
            <person name="Rea M.C."/>
            <person name="O'Sullivan O."/>
            <person name="Ritari J."/>
            <person name="Douillard F.P."/>
            <person name="Paul Ross R."/>
            <person name="Yang R."/>
            <person name="Briner A.E."/>
            <person name="Felis G.E."/>
            <person name="de Vos W.M."/>
            <person name="Barrangou R."/>
            <person name="Klaenhammer T.R."/>
            <person name="Caufield P.W."/>
            <person name="Cui Y."/>
            <person name="Zhang H."/>
            <person name="O'Toole P.W."/>
        </authorList>
    </citation>
    <scope>NUCLEOTIDE SEQUENCE [LARGE SCALE GENOMIC DNA]</scope>
    <source>
        <strain evidence="13 14">DSM 19909</strain>
    </source>
</reference>
<dbReference type="PRINTS" id="PR00725">
    <property type="entry name" value="DADACBPTASE1"/>
</dbReference>
<dbReference type="InterPro" id="IPR012338">
    <property type="entry name" value="Beta-lactam/transpept-like"/>
</dbReference>
<dbReference type="OrthoDB" id="9791132at2"/>
<feature type="active site" description="Acyl-ester intermediate" evidence="8">
    <location>
        <position position="66"/>
    </location>
</feature>
<evidence type="ECO:0000256" key="11">
    <source>
        <dbReference type="SAM" id="Phobius"/>
    </source>
</evidence>
<dbReference type="UniPathway" id="UPA00219"/>
<dbReference type="EMBL" id="AZEE01000027">
    <property type="protein sequence ID" value="KRK98647.1"/>
    <property type="molecule type" value="Genomic_DNA"/>
</dbReference>
<keyword evidence="11" id="KW-0472">Membrane</keyword>
<dbReference type="InterPro" id="IPR015956">
    <property type="entry name" value="Peniciliin-bd_prot_C_sf"/>
</dbReference>
<evidence type="ECO:0000256" key="5">
    <source>
        <dbReference type="ARBA" id="ARBA00022960"/>
    </source>
</evidence>
<dbReference type="InterPro" id="IPR001967">
    <property type="entry name" value="Peptidase_S11_N"/>
</dbReference>
<keyword evidence="13" id="KW-0121">Carboxypeptidase</keyword>